<sequence length="101" mass="11600">MKIFIFLATLFMGSNVYADSSKLPNFQEYQKQTQELRAESVFGLMKLLGGDGPTGWEKCLRTAWELRERCFAEGGNAYECEIHQENQKAFCDWMYGGIKTP</sequence>
<gene>
    <name evidence="2" type="ORF">RC74_21275</name>
</gene>
<evidence type="ECO:0000313" key="2">
    <source>
        <dbReference type="EMBL" id="AML53788.1"/>
    </source>
</evidence>
<protein>
    <submittedName>
        <fullName evidence="2">Uncharacterized protein</fullName>
    </submittedName>
</protein>
<accession>A0A126V633</accession>
<keyword evidence="1" id="KW-0732">Signal</keyword>
<dbReference type="Proteomes" id="UP000070371">
    <property type="component" value="Plasmid unnamed"/>
</dbReference>
<feature type="chain" id="PRO_5007443313" evidence="1">
    <location>
        <begin position="19"/>
        <end position="101"/>
    </location>
</feature>
<name>A0A126V633_9RHOB</name>
<reference evidence="2 3" key="1">
    <citation type="submission" date="2016-02" db="EMBL/GenBank/DDBJ databases">
        <title>Complete genome sequence of Halocynthiibacter arcticus PAMC 20958t from arctic marine sediment.</title>
        <authorList>
            <person name="Lee Y.M."/>
            <person name="Baek K."/>
            <person name="Lee H.K."/>
            <person name="Shin S.C."/>
        </authorList>
    </citation>
    <scope>NUCLEOTIDE SEQUENCE [LARGE SCALE GENOMIC DNA]</scope>
    <source>
        <strain evidence="2">PAMC 20958</strain>
        <plasmid evidence="3">Plasmid</plasmid>
    </source>
</reference>
<evidence type="ECO:0000313" key="3">
    <source>
        <dbReference type="Proteomes" id="UP000070371"/>
    </source>
</evidence>
<dbReference type="KEGG" id="hat:RC74_21275"/>
<dbReference type="EMBL" id="CP014328">
    <property type="protein sequence ID" value="AML53788.1"/>
    <property type="molecule type" value="Genomic_DNA"/>
</dbReference>
<geneLocation type="plasmid" evidence="2">
    <name>unnamed</name>
</geneLocation>
<dbReference type="AlphaFoldDB" id="A0A126V633"/>
<evidence type="ECO:0000256" key="1">
    <source>
        <dbReference type="SAM" id="SignalP"/>
    </source>
</evidence>
<proteinExistence type="predicted"/>
<dbReference type="RefSeq" id="WP_039003166.1">
    <property type="nucleotide sequence ID" value="NZ_CP014328.1"/>
</dbReference>
<keyword evidence="2" id="KW-0614">Plasmid</keyword>
<feature type="signal peptide" evidence="1">
    <location>
        <begin position="1"/>
        <end position="18"/>
    </location>
</feature>
<keyword evidence="3" id="KW-1185">Reference proteome</keyword>
<organism evidence="2 3">
    <name type="scientific">Falsihalocynthiibacter arcticus</name>
    <dbReference type="NCBI Taxonomy" id="1579316"/>
    <lineage>
        <taxon>Bacteria</taxon>
        <taxon>Pseudomonadati</taxon>
        <taxon>Pseudomonadota</taxon>
        <taxon>Alphaproteobacteria</taxon>
        <taxon>Rhodobacterales</taxon>
        <taxon>Roseobacteraceae</taxon>
        <taxon>Falsihalocynthiibacter</taxon>
    </lineage>
</organism>